<evidence type="ECO:0000313" key="2">
    <source>
        <dbReference type="EMBL" id="RCN44508.1"/>
    </source>
</evidence>
<dbReference type="Proteomes" id="UP000252519">
    <property type="component" value="Unassembled WGS sequence"/>
</dbReference>
<keyword evidence="3" id="KW-1185">Reference proteome</keyword>
<sequence length="127" mass="13538">MSRHLTSTMSGVIYLTVLLAFIGSIPNAAAVPICGQCLASQVTLVAPIQLMTKPTVKMLANTAAGCKRMNVVCTMPRAGMMEFNRATAGPYEGKTITALLTCGADKKWRNSYNGKVTIVNAVACYYV</sequence>
<evidence type="ECO:0008006" key="4">
    <source>
        <dbReference type="Google" id="ProtNLM"/>
    </source>
</evidence>
<proteinExistence type="predicted"/>
<name>A0A368GLH1_ANCCA</name>
<evidence type="ECO:0000256" key="1">
    <source>
        <dbReference type="SAM" id="SignalP"/>
    </source>
</evidence>
<dbReference type="AlphaFoldDB" id="A0A368GLH1"/>
<dbReference type="EMBL" id="JOJR01000127">
    <property type="protein sequence ID" value="RCN44508.1"/>
    <property type="molecule type" value="Genomic_DNA"/>
</dbReference>
<keyword evidence="1" id="KW-0732">Signal</keyword>
<protein>
    <recommendedName>
        <fullName evidence="4">C6 domain-containing protein</fullName>
    </recommendedName>
</protein>
<organism evidence="2 3">
    <name type="scientific">Ancylostoma caninum</name>
    <name type="common">Dog hookworm</name>
    <dbReference type="NCBI Taxonomy" id="29170"/>
    <lineage>
        <taxon>Eukaryota</taxon>
        <taxon>Metazoa</taxon>
        <taxon>Ecdysozoa</taxon>
        <taxon>Nematoda</taxon>
        <taxon>Chromadorea</taxon>
        <taxon>Rhabditida</taxon>
        <taxon>Rhabditina</taxon>
        <taxon>Rhabditomorpha</taxon>
        <taxon>Strongyloidea</taxon>
        <taxon>Ancylostomatidae</taxon>
        <taxon>Ancylostomatinae</taxon>
        <taxon>Ancylostoma</taxon>
    </lineage>
</organism>
<reference evidence="2 3" key="1">
    <citation type="submission" date="2014-10" db="EMBL/GenBank/DDBJ databases">
        <title>Draft genome of the hookworm Ancylostoma caninum.</title>
        <authorList>
            <person name="Mitreva M."/>
        </authorList>
    </citation>
    <scope>NUCLEOTIDE SEQUENCE [LARGE SCALE GENOMIC DNA]</scope>
    <source>
        <strain evidence="2 3">Baltimore</strain>
    </source>
</reference>
<dbReference type="OrthoDB" id="10291492at2759"/>
<comment type="caution">
    <text evidence="2">The sequence shown here is derived from an EMBL/GenBank/DDBJ whole genome shotgun (WGS) entry which is preliminary data.</text>
</comment>
<feature type="chain" id="PRO_5016702782" description="C6 domain-containing protein" evidence="1">
    <location>
        <begin position="31"/>
        <end position="127"/>
    </location>
</feature>
<evidence type="ECO:0000313" key="3">
    <source>
        <dbReference type="Proteomes" id="UP000252519"/>
    </source>
</evidence>
<feature type="signal peptide" evidence="1">
    <location>
        <begin position="1"/>
        <end position="30"/>
    </location>
</feature>
<gene>
    <name evidence="2" type="ORF">ANCCAN_09499</name>
</gene>
<accession>A0A368GLH1</accession>